<dbReference type="PANTHER" id="PTHR42855:SF2">
    <property type="entry name" value="DRUG RESISTANCE ABC TRANSPORTER,ATP-BINDING PROTEIN"/>
    <property type="match status" value="1"/>
</dbReference>
<dbReference type="InterPro" id="IPR051309">
    <property type="entry name" value="ABCF_ATPase"/>
</dbReference>
<feature type="domain" description="ABC transporter" evidence="4">
    <location>
        <begin position="4"/>
        <end position="263"/>
    </location>
</feature>
<dbReference type="Proteomes" id="UP000693672">
    <property type="component" value="Unassembled WGS sequence"/>
</dbReference>
<dbReference type="GO" id="GO:0003677">
    <property type="term" value="F:DNA binding"/>
    <property type="evidence" value="ECO:0007669"/>
    <property type="project" value="InterPro"/>
</dbReference>
<dbReference type="Pfam" id="PF12848">
    <property type="entry name" value="ABC_tran_Xtn"/>
    <property type="match status" value="1"/>
</dbReference>
<dbReference type="PANTHER" id="PTHR42855">
    <property type="entry name" value="ABC TRANSPORTER ATP-BINDING SUBUNIT"/>
    <property type="match status" value="1"/>
</dbReference>
<dbReference type="EMBL" id="CAJVAS010000004">
    <property type="protein sequence ID" value="CAG7611093.1"/>
    <property type="molecule type" value="Genomic_DNA"/>
</dbReference>
<dbReference type="GO" id="GO:0005524">
    <property type="term" value="F:ATP binding"/>
    <property type="evidence" value="ECO:0007669"/>
    <property type="project" value="UniProtKB-KW"/>
</dbReference>
<evidence type="ECO:0000256" key="3">
    <source>
        <dbReference type="SAM" id="MobiDB-lite"/>
    </source>
</evidence>
<dbReference type="FunFam" id="3.40.50.300:FF:000011">
    <property type="entry name" value="Putative ABC transporter ATP-binding component"/>
    <property type="match status" value="1"/>
</dbReference>
<accession>A0A916NGY8</accession>
<name>A0A916NGY8_9BACL</name>
<dbReference type="PROSITE" id="PS50893">
    <property type="entry name" value="ABC_TRANSPORTER_2"/>
    <property type="match status" value="2"/>
</dbReference>
<keyword evidence="6" id="KW-1185">Reference proteome</keyword>
<dbReference type="CDD" id="cd03221">
    <property type="entry name" value="ABCF_EF-3"/>
    <property type="match status" value="2"/>
</dbReference>
<evidence type="ECO:0000259" key="4">
    <source>
        <dbReference type="PROSITE" id="PS50893"/>
    </source>
</evidence>
<feature type="region of interest" description="Disordered" evidence="3">
    <location>
        <begin position="547"/>
        <end position="592"/>
    </location>
</feature>
<sequence>MLLVHGQHIKKYNGTQLVLDDVTIAIHEGERIGLVGRNGSGKSTLLRLIAKLDQPDEGQLAVRKDTQIGYLAQMPAEWEKCTVYEVLATPFRDTIACRTGMMELERQMADPDIASHAGRLERCLQLYAQLQEQYERGGGYELEASIDKVATGLQIDRSMYEREYASLSGGEKTKIALASQLIGQPDVLLLDEPTNHLDMSVVEWLEQFLNKYEGACLIVSHDRYFLDRVADKIVELEDGESCTFHTNYSGYVKEKEEKLLQQFAEYQEQQKKIHKMKEAIKQLIEWGRIGGYEKFFRRAASMQKALDRMEKIKRPVLEPKGAEFDLKLSERSGRRVIRFEDISKAYGEARLLNRASGMLEYGEKVMLIGSNGSGKTTLLKLILGAEQADEGMLDIGARVEIGYLAQQQYPPDHGQSVLDYFREEARMEEGEARSCLAGYLFYGADVFKSVGTLSGGEWTRLRLALLVLRKPNLLLLDEPTNHMDIASREALEEALAEYPGTVLAVTHDRYFINRMADKIWELDRGNITVFLGGFDAYKEKSAELRLRAEQQSSDPGLQSGGAAPAGGSGSGSQAAKRRERGEQAEGADAARKAQRLREQLELSIAREESRLAALDASLEDTASPTSAAELSALWSEREAVQAELDRLYGQWMRLEGE</sequence>
<feature type="compositionally biased region" description="Basic and acidic residues" evidence="3">
    <location>
        <begin position="579"/>
        <end position="592"/>
    </location>
</feature>
<dbReference type="RefSeq" id="WP_218091140.1">
    <property type="nucleotide sequence ID" value="NZ_CAJVAS010000004.1"/>
</dbReference>
<organism evidence="5 6">
    <name type="scientific">Paenibacillus solanacearum</name>
    <dbReference type="NCBI Taxonomy" id="2048548"/>
    <lineage>
        <taxon>Bacteria</taxon>
        <taxon>Bacillati</taxon>
        <taxon>Bacillota</taxon>
        <taxon>Bacilli</taxon>
        <taxon>Bacillales</taxon>
        <taxon>Paenibacillaceae</taxon>
        <taxon>Paenibacillus</taxon>
    </lineage>
</organism>
<dbReference type="InterPro" id="IPR003593">
    <property type="entry name" value="AAA+_ATPase"/>
</dbReference>
<dbReference type="Pfam" id="PF00005">
    <property type="entry name" value="ABC_tran"/>
    <property type="match status" value="2"/>
</dbReference>
<protein>
    <submittedName>
        <fullName evidence="5">Vitamin B12 import ATP-binding protein BtuD</fullName>
    </submittedName>
</protein>
<dbReference type="InterPro" id="IPR017871">
    <property type="entry name" value="ABC_transporter-like_CS"/>
</dbReference>
<dbReference type="InterPro" id="IPR032781">
    <property type="entry name" value="ABC_tran_Xtn"/>
</dbReference>
<dbReference type="InterPro" id="IPR032524">
    <property type="entry name" value="ABC_tran_C"/>
</dbReference>
<keyword evidence="2 5" id="KW-0067">ATP-binding</keyword>
<gene>
    <name evidence="5" type="primary">btuD_7</name>
    <name evidence="5" type="ORF">PAESOLCIP111_01331</name>
</gene>
<dbReference type="PROSITE" id="PS00211">
    <property type="entry name" value="ABC_TRANSPORTER_1"/>
    <property type="match status" value="2"/>
</dbReference>
<evidence type="ECO:0000313" key="5">
    <source>
        <dbReference type="EMBL" id="CAG7611093.1"/>
    </source>
</evidence>
<evidence type="ECO:0000313" key="6">
    <source>
        <dbReference type="Proteomes" id="UP000693672"/>
    </source>
</evidence>
<proteinExistence type="predicted"/>
<comment type="caution">
    <text evidence="5">The sequence shown here is derived from an EMBL/GenBank/DDBJ whole genome shotgun (WGS) entry which is preliminary data.</text>
</comment>
<dbReference type="NCBIfam" id="NF000355">
    <property type="entry name" value="ribo_prot_ABC_F"/>
    <property type="match status" value="1"/>
</dbReference>
<evidence type="ECO:0000256" key="1">
    <source>
        <dbReference type="ARBA" id="ARBA00022741"/>
    </source>
</evidence>
<dbReference type="Pfam" id="PF16326">
    <property type="entry name" value="ABC_tran_CTD"/>
    <property type="match status" value="1"/>
</dbReference>
<reference evidence="5" key="1">
    <citation type="submission" date="2021-06" db="EMBL/GenBank/DDBJ databases">
        <authorList>
            <person name="Criscuolo A."/>
        </authorList>
    </citation>
    <scope>NUCLEOTIDE SEQUENCE</scope>
    <source>
        <strain evidence="5">CIP111600</strain>
    </source>
</reference>
<dbReference type="InterPro" id="IPR003439">
    <property type="entry name" value="ABC_transporter-like_ATP-bd"/>
</dbReference>
<evidence type="ECO:0000256" key="2">
    <source>
        <dbReference type="ARBA" id="ARBA00022840"/>
    </source>
</evidence>
<dbReference type="AlphaFoldDB" id="A0A916NGY8"/>
<feature type="domain" description="ABC transporter" evidence="4">
    <location>
        <begin position="337"/>
        <end position="549"/>
    </location>
</feature>
<keyword evidence="1" id="KW-0547">Nucleotide-binding</keyword>
<dbReference type="SMART" id="SM00382">
    <property type="entry name" value="AAA"/>
    <property type="match status" value="2"/>
</dbReference>
<dbReference type="GO" id="GO:0016887">
    <property type="term" value="F:ATP hydrolysis activity"/>
    <property type="evidence" value="ECO:0007669"/>
    <property type="project" value="InterPro"/>
</dbReference>